<gene>
    <name evidence="1" type="ORF">BSL78_17540</name>
</gene>
<protein>
    <recommendedName>
        <fullName evidence="3">Endonuclease/exonuclease/phosphatase domain-containing protein</fullName>
    </recommendedName>
</protein>
<organism evidence="1 2">
    <name type="scientific">Stichopus japonicus</name>
    <name type="common">Sea cucumber</name>
    <dbReference type="NCBI Taxonomy" id="307972"/>
    <lineage>
        <taxon>Eukaryota</taxon>
        <taxon>Metazoa</taxon>
        <taxon>Echinodermata</taxon>
        <taxon>Eleutherozoa</taxon>
        <taxon>Echinozoa</taxon>
        <taxon>Holothuroidea</taxon>
        <taxon>Aspidochirotacea</taxon>
        <taxon>Aspidochirotida</taxon>
        <taxon>Stichopodidae</taxon>
        <taxon>Apostichopus</taxon>
    </lineage>
</organism>
<evidence type="ECO:0008006" key="3">
    <source>
        <dbReference type="Google" id="ProtNLM"/>
    </source>
</evidence>
<evidence type="ECO:0000313" key="1">
    <source>
        <dbReference type="EMBL" id="PIK45605.1"/>
    </source>
</evidence>
<reference evidence="1 2" key="1">
    <citation type="journal article" date="2017" name="PLoS Biol.">
        <title>The sea cucumber genome provides insights into morphological evolution and visceral regeneration.</title>
        <authorList>
            <person name="Zhang X."/>
            <person name="Sun L."/>
            <person name="Yuan J."/>
            <person name="Sun Y."/>
            <person name="Gao Y."/>
            <person name="Zhang L."/>
            <person name="Li S."/>
            <person name="Dai H."/>
            <person name="Hamel J.F."/>
            <person name="Liu C."/>
            <person name="Yu Y."/>
            <person name="Liu S."/>
            <person name="Lin W."/>
            <person name="Guo K."/>
            <person name="Jin S."/>
            <person name="Xu P."/>
            <person name="Storey K.B."/>
            <person name="Huan P."/>
            <person name="Zhang T."/>
            <person name="Zhou Y."/>
            <person name="Zhang J."/>
            <person name="Lin C."/>
            <person name="Li X."/>
            <person name="Xing L."/>
            <person name="Huo D."/>
            <person name="Sun M."/>
            <person name="Wang L."/>
            <person name="Mercier A."/>
            <person name="Li F."/>
            <person name="Yang H."/>
            <person name="Xiang J."/>
        </authorList>
    </citation>
    <scope>NUCLEOTIDE SEQUENCE [LARGE SCALE GENOMIC DNA]</scope>
    <source>
        <strain evidence="1">Shaxun</strain>
        <tissue evidence="1">Muscle</tissue>
    </source>
</reference>
<sequence>MQAANYHIQEAIRVIQAVEIYNFQQSLNIPEDEPVIYAGDLNADRINRPQHAAEVIDALRAGLPEIVGELAYTYDQVENDVFWAFQTGRLWLDYALFSVEHELPVLSTLEVVRPRASVPVEVCMIAPLPINRAPVYPESPTCRVSKNITDLSDHYAVVGVFDYDQSKIVITTTQPPENEVTEGSDGARLEPKIVILLFTAILTALHFLLK</sequence>
<dbReference type="Proteomes" id="UP000230750">
    <property type="component" value="Unassembled WGS sequence"/>
</dbReference>
<accession>A0A2G8KCA6</accession>
<dbReference type="AlphaFoldDB" id="A0A2G8KCA6"/>
<proteinExistence type="predicted"/>
<dbReference type="OrthoDB" id="10010057at2759"/>
<dbReference type="InterPro" id="IPR036691">
    <property type="entry name" value="Endo/exonu/phosph_ase_sf"/>
</dbReference>
<comment type="caution">
    <text evidence="1">The sequence shown here is derived from an EMBL/GenBank/DDBJ whole genome shotgun (WGS) entry which is preliminary data.</text>
</comment>
<dbReference type="EMBL" id="MRZV01000702">
    <property type="protein sequence ID" value="PIK45605.1"/>
    <property type="molecule type" value="Genomic_DNA"/>
</dbReference>
<evidence type="ECO:0000313" key="2">
    <source>
        <dbReference type="Proteomes" id="UP000230750"/>
    </source>
</evidence>
<dbReference type="Gene3D" id="3.60.10.10">
    <property type="entry name" value="Endonuclease/exonuclease/phosphatase"/>
    <property type="match status" value="1"/>
</dbReference>
<dbReference type="SUPFAM" id="SSF56219">
    <property type="entry name" value="DNase I-like"/>
    <property type="match status" value="1"/>
</dbReference>
<keyword evidence="2" id="KW-1185">Reference proteome</keyword>
<name>A0A2G8KCA6_STIJA</name>